<dbReference type="GO" id="GO:0016787">
    <property type="term" value="F:hydrolase activity"/>
    <property type="evidence" value="ECO:0007669"/>
    <property type="project" value="UniProtKB-KW"/>
</dbReference>
<dbReference type="PANTHER" id="PTHR11839:SF18">
    <property type="entry name" value="NUDIX HYDROLASE DOMAIN-CONTAINING PROTEIN"/>
    <property type="match status" value="1"/>
</dbReference>
<sequence length="193" mass="21884">MLDFDTKKFEEKTLSREKIFDGKIFQVVRDKVSLPDGNTGFRELVFHNGGVAVAPVIGDKMLLVGQYRKAIEQFIYEIPAGKLELGENSDTKAAALRELEEETGYSTKNLIEIAPFYVSPGCTSEITYLYFSSELEKVDNPRPQDDDEFLESIFVTLDEAKKLTREHKISDAKTIMAIQYWEIQQLKAGESNA</sequence>
<proteinExistence type="predicted"/>
<dbReference type="EMBL" id="JBHSGD010000001">
    <property type="protein sequence ID" value="MFC4651314.1"/>
    <property type="molecule type" value="Genomic_DNA"/>
</dbReference>
<keyword evidence="2 4" id="KW-0378">Hydrolase</keyword>
<gene>
    <name evidence="4" type="ORF">ACFO26_00125</name>
</gene>
<dbReference type="PROSITE" id="PS51462">
    <property type="entry name" value="NUDIX"/>
    <property type="match status" value="1"/>
</dbReference>
<evidence type="ECO:0000313" key="5">
    <source>
        <dbReference type="Proteomes" id="UP001595987"/>
    </source>
</evidence>
<dbReference type="Pfam" id="PF00293">
    <property type="entry name" value="NUDIX"/>
    <property type="match status" value="1"/>
</dbReference>
<feature type="domain" description="Nudix hydrolase" evidence="3">
    <location>
        <begin position="46"/>
        <end position="177"/>
    </location>
</feature>
<organism evidence="4 5">
    <name type="scientific">Lactococcus nasutitermitis</name>
    <dbReference type="NCBI Taxonomy" id="1652957"/>
    <lineage>
        <taxon>Bacteria</taxon>
        <taxon>Bacillati</taxon>
        <taxon>Bacillota</taxon>
        <taxon>Bacilli</taxon>
        <taxon>Lactobacillales</taxon>
        <taxon>Streptococcaceae</taxon>
        <taxon>Lactococcus</taxon>
    </lineage>
</organism>
<comment type="cofactor">
    <cofactor evidence="1">
        <name>Mg(2+)</name>
        <dbReference type="ChEBI" id="CHEBI:18420"/>
    </cofactor>
</comment>
<dbReference type="PANTHER" id="PTHR11839">
    <property type="entry name" value="UDP/ADP-SUGAR PYROPHOSPHATASE"/>
    <property type="match status" value="1"/>
</dbReference>
<dbReference type="SUPFAM" id="SSF55811">
    <property type="entry name" value="Nudix"/>
    <property type="match status" value="1"/>
</dbReference>
<keyword evidence="5" id="KW-1185">Reference proteome</keyword>
<accession>A0ABV9J9L0</accession>
<reference evidence="5" key="1">
    <citation type="journal article" date="2019" name="Int. J. Syst. Evol. Microbiol.">
        <title>The Global Catalogue of Microorganisms (GCM) 10K type strain sequencing project: providing services to taxonomists for standard genome sequencing and annotation.</title>
        <authorList>
            <consortium name="The Broad Institute Genomics Platform"/>
            <consortium name="The Broad Institute Genome Sequencing Center for Infectious Disease"/>
            <person name="Wu L."/>
            <person name="Ma J."/>
        </authorList>
    </citation>
    <scope>NUCLEOTIDE SEQUENCE [LARGE SCALE GENOMIC DNA]</scope>
    <source>
        <strain evidence="5">CCUG 63287</strain>
    </source>
</reference>
<dbReference type="Gene3D" id="3.90.79.10">
    <property type="entry name" value="Nucleoside Triphosphate Pyrophosphohydrolase"/>
    <property type="match status" value="1"/>
</dbReference>
<dbReference type="EC" id="3.6.-.-" evidence="4"/>
<evidence type="ECO:0000256" key="1">
    <source>
        <dbReference type="ARBA" id="ARBA00001946"/>
    </source>
</evidence>
<dbReference type="CDD" id="cd03424">
    <property type="entry name" value="NUDIX_ADPRase_Nudt5_UGPPase_Nudt14"/>
    <property type="match status" value="1"/>
</dbReference>
<dbReference type="PRINTS" id="PR00502">
    <property type="entry name" value="NUDIXFAMILY"/>
</dbReference>
<protein>
    <submittedName>
        <fullName evidence="4">NUDIX hydrolase</fullName>
        <ecNumber evidence="4">3.6.-.-</ecNumber>
    </submittedName>
</protein>
<evidence type="ECO:0000313" key="4">
    <source>
        <dbReference type="EMBL" id="MFC4651314.1"/>
    </source>
</evidence>
<evidence type="ECO:0000259" key="3">
    <source>
        <dbReference type="PROSITE" id="PS51462"/>
    </source>
</evidence>
<dbReference type="InterPro" id="IPR000086">
    <property type="entry name" value="NUDIX_hydrolase_dom"/>
</dbReference>
<dbReference type="InterPro" id="IPR015797">
    <property type="entry name" value="NUDIX_hydrolase-like_dom_sf"/>
</dbReference>
<dbReference type="InterPro" id="IPR020476">
    <property type="entry name" value="Nudix_hydrolase"/>
</dbReference>
<evidence type="ECO:0000256" key="2">
    <source>
        <dbReference type="ARBA" id="ARBA00022801"/>
    </source>
</evidence>
<dbReference type="Proteomes" id="UP001595987">
    <property type="component" value="Unassembled WGS sequence"/>
</dbReference>
<name>A0ABV9J9L0_9LACT</name>
<comment type="caution">
    <text evidence="4">The sequence shown here is derived from an EMBL/GenBank/DDBJ whole genome shotgun (WGS) entry which is preliminary data.</text>
</comment>
<dbReference type="RefSeq" id="WP_213534731.1">
    <property type="nucleotide sequence ID" value="NZ_BOVQ01000003.1"/>
</dbReference>